<accession>A0A935C2L5</accession>
<proteinExistence type="predicted"/>
<gene>
    <name evidence="2" type="ORF">JKK62_11925</name>
</gene>
<dbReference type="GO" id="GO:0006071">
    <property type="term" value="P:glycerol metabolic process"/>
    <property type="evidence" value="ECO:0007669"/>
    <property type="project" value="InterPro"/>
</dbReference>
<organism evidence="2 3">
    <name type="scientific">Ruminococcus difficilis</name>
    <dbReference type="NCBI Taxonomy" id="2763069"/>
    <lineage>
        <taxon>Bacteria</taxon>
        <taxon>Bacillati</taxon>
        <taxon>Bacillota</taxon>
        <taxon>Clostridia</taxon>
        <taxon>Eubacteriales</taxon>
        <taxon>Oscillospiraceae</taxon>
        <taxon>Ruminococcus</taxon>
    </lineage>
</organism>
<dbReference type="InterPro" id="IPR048394">
    <property type="entry name" value="FakA-like_M"/>
</dbReference>
<evidence type="ECO:0000313" key="2">
    <source>
        <dbReference type="EMBL" id="MBK6089339.1"/>
    </source>
</evidence>
<feature type="domain" description="DhaL" evidence="1">
    <location>
        <begin position="8"/>
        <end position="196"/>
    </location>
</feature>
<dbReference type="PANTHER" id="PTHR33434:SF4">
    <property type="entry name" value="PHOSPHATASE PROTEIN"/>
    <property type="match status" value="1"/>
</dbReference>
<dbReference type="InterPro" id="IPR033470">
    <property type="entry name" value="FakA-like_C"/>
</dbReference>
<dbReference type="InterPro" id="IPR050270">
    <property type="entry name" value="DegV_domain_contain"/>
</dbReference>
<dbReference type="SMART" id="SM01120">
    <property type="entry name" value="Dak2"/>
    <property type="match status" value="1"/>
</dbReference>
<dbReference type="AlphaFoldDB" id="A0A935C2L5"/>
<evidence type="ECO:0000313" key="3">
    <source>
        <dbReference type="Proteomes" id="UP000633365"/>
    </source>
</evidence>
<dbReference type="PROSITE" id="PS51480">
    <property type="entry name" value="DHAL"/>
    <property type="match status" value="1"/>
</dbReference>
<sequence>MITSIDGRLYLNMLRAGAQRLDANRTAVNDLNVFPIPDGDTGDNMFMTVNAGAAKATESELLGDVATDAARRMLLGARGNSGVILSRIFAGIAKGVEDAAALDTVGFIRAMELGVDEAYGAVSTPVEGTILTVYREGVEKTAQAKPESFEELFDTLLPELTDSLEHTPDKLDVLRDAGVVDSGGAGLVYIAQGMGEALSGGAYEALSSSATPQNVDLDAFTEDSVLRFGYCTEFLLRLQRSKVDIDRFDTDAFTDWLNSVGDSVVCFKEGSIVKVHVHTKTPGDILNHCQQYGEFLTTKIENMTLQHNGSHSMQELKLRNREHQKPFGIVTVASGDGLRDLFTSLGVDVVVDGGQSMNPSAEELVKAFDTCNAETVYVFPNNSNIILTAEQAAQLYQGSDIRVVRTKNIGEGYAAISMFDPEAGDPETIVEGLNEVARGVVTGMVSRASRDVSGEVEVVKDDYIGFVGNKIYVDEKTPEAALTALCESLNAGSYDILLILAGGDTDAAHASDMAERLTASYRRSEVIMLDGGQPIYDYILILE</sequence>
<reference evidence="2" key="1">
    <citation type="submission" date="2021-01" db="EMBL/GenBank/DDBJ databases">
        <title>Genome public.</title>
        <authorList>
            <person name="Liu C."/>
            <person name="Sun Q."/>
        </authorList>
    </citation>
    <scope>NUCLEOTIDE SEQUENCE</scope>
    <source>
        <strain evidence="2">M6</strain>
    </source>
</reference>
<evidence type="ECO:0000259" key="1">
    <source>
        <dbReference type="PROSITE" id="PS51480"/>
    </source>
</evidence>
<name>A0A935C2L5_9FIRM</name>
<dbReference type="SUPFAM" id="SSF101473">
    <property type="entry name" value="DhaL-like"/>
    <property type="match status" value="1"/>
</dbReference>
<dbReference type="InterPro" id="IPR004007">
    <property type="entry name" value="DhaL_dom"/>
</dbReference>
<dbReference type="InterPro" id="IPR019986">
    <property type="entry name" value="YloV-like"/>
</dbReference>
<dbReference type="Pfam" id="PF02734">
    <property type="entry name" value="Dak2"/>
    <property type="match status" value="1"/>
</dbReference>
<dbReference type="Pfam" id="PF21645">
    <property type="entry name" value="FakA-like_M"/>
    <property type="match status" value="1"/>
</dbReference>
<comment type="caution">
    <text evidence="2">The sequence shown here is derived from an EMBL/GenBank/DDBJ whole genome shotgun (WGS) entry which is preliminary data.</text>
</comment>
<dbReference type="EMBL" id="JAEQMG010000125">
    <property type="protein sequence ID" value="MBK6089339.1"/>
    <property type="molecule type" value="Genomic_DNA"/>
</dbReference>
<dbReference type="SMART" id="SM01121">
    <property type="entry name" value="Dak1_2"/>
    <property type="match status" value="1"/>
</dbReference>
<keyword evidence="3" id="KW-1185">Reference proteome</keyword>
<dbReference type="Gene3D" id="1.25.40.340">
    <property type="match status" value="1"/>
</dbReference>
<dbReference type="NCBIfam" id="TIGR03599">
    <property type="entry name" value="YloV"/>
    <property type="match status" value="1"/>
</dbReference>
<dbReference type="RefSeq" id="WP_201428084.1">
    <property type="nucleotide sequence ID" value="NZ_JAEQMG010000125.1"/>
</dbReference>
<dbReference type="GO" id="GO:0004371">
    <property type="term" value="F:glycerone kinase activity"/>
    <property type="evidence" value="ECO:0007669"/>
    <property type="project" value="InterPro"/>
</dbReference>
<dbReference type="PANTHER" id="PTHR33434">
    <property type="entry name" value="DEGV DOMAIN-CONTAINING PROTEIN DR_1986-RELATED"/>
    <property type="match status" value="1"/>
</dbReference>
<dbReference type="InterPro" id="IPR036117">
    <property type="entry name" value="DhaL_dom_sf"/>
</dbReference>
<dbReference type="Pfam" id="PF13684">
    <property type="entry name" value="FakA-like_C"/>
    <property type="match status" value="1"/>
</dbReference>
<dbReference type="Proteomes" id="UP000633365">
    <property type="component" value="Unassembled WGS sequence"/>
</dbReference>
<protein>
    <submittedName>
        <fullName evidence="2">DAK2 domain-containing protein</fullName>
    </submittedName>
</protein>